<evidence type="ECO:0000313" key="2">
    <source>
        <dbReference type="EMBL" id="APU69220.1"/>
    </source>
</evidence>
<dbReference type="Pfam" id="PF00561">
    <property type="entry name" value="Abhydrolase_1"/>
    <property type="match status" value="1"/>
</dbReference>
<dbReference type="RefSeq" id="WP_083644911.1">
    <property type="nucleotide sequence ID" value="NZ_AMRU01000007.1"/>
</dbReference>
<dbReference type="KEGG" id="gfl:GRFL_2496"/>
<dbReference type="SUPFAM" id="SSF53474">
    <property type="entry name" value="alpha/beta-Hydrolases"/>
    <property type="match status" value="1"/>
</dbReference>
<dbReference type="PRINTS" id="PR00111">
    <property type="entry name" value="ABHYDROLASE"/>
</dbReference>
<dbReference type="GO" id="GO:0016691">
    <property type="term" value="F:chloride peroxidase activity"/>
    <property type="evidence" value="ECO:0007669"/>
    <property type="project" value="UniProtKB-EC"/>
</dbReference>
<keyword evidence="3" id="KW-1185">Reference proteome</keyword>
<proteinExistence type="inferred from homology"/>
<reference evidence="2 3" key="1">
    <citation type="submission" date="2016-07" db="EMBL/GenBank/DDBJ databases">
        <title>Multi-omics approach to identify versatile polysaccharide utilization systems of a marine flavobacterium Gramella flava.</title>
        <authorList>
            <person name="Tang K."/>
        </authorList>
    </citation>
    <scope>NUCLEOTIDE SEQUENCE [LARGE SCALE GENOMIC DNA]</scope>
    <source>
        <strain evidence="2 3">JLT2011</strain>
    </source>
</reference>
<gene>
    <name evidence="2" type="ORF">GRFL_2496</name>
</gene>
<keyword evidence="2" id="KW-0575">Peroxidase</keyword>
<keyword evidence="2" id="KW-0560">Oxidoreductase</keyword>
<dbReference type="Proteomes" id="UP000186230">
    <property type="component" value="Chromosome"/>
</dbReference>
<dbReference type="STRING" id="1229726.GRFL_2496"/>
<dbReference type="Gene3D" id="3.40.50.1820">
    <property type="entry name" value="alpha/beta hydrolase"/>
    <property type="match status" value="1"/>
</dbReference>
<sequence length="278" mass="31161">MSFIETTSTEKGKNLQLYYEDYGEGQPVILIHGWPLSGQMWEYQVEEIVNAGYRCITYDRRGFGKSDRSWSGYDYDTLAKDLNDLITKLGLTDAIIVGFSMGGGEVARYIGNYGTSKLAKAALVSAVPPFMLKTDDNPEGLERDVFEGFKKEIRKDRPGFLAGFGKKFLNFEDHTDTISEDLAHFYWSIACSASPKATIDCVDSFGLTDFREDLKKIDIPTLVVHGDADQIVPLELSGKKSNEILSQSTYEVIPDAPHGLVLTHTRKFNDLLLKFLKN</sequence>
<organism evidence="2 3">
    <name type="scientific">Christiangramia flava JLT2011</name>
    <dbReference type="NCBI Taxonomy" id="1229726"/>
    <lineage>
        <taxon>Bacteria</taxon>
        <taxon>Pseudomonadati</taxon>
        <taxon>Bacteroidota</taxon>
        <taxon>Flavobacteriia</taxon>
        <taxon>Flavobacteriales</taxon>
        <taxon>Flavobacteriaceae</taxon>
        <taxon>Christiangramia</taxon>
    </lineage>
</organism>
<dbReference type="OrthoDB" id="9780932at2"/>
<dbReference type="PANTHER" id="PTHR43433:SF4">
    <property type="entry name" value="NON-HEME CHLOROPEROXIDASE-RELATED"/>
    <property type="match status" value="1"/>
</dbReference>
<accession>A0A1L7I6J7</accession>
<dbReference type="AlphaFoldDB" id="A0A1L7I6J7"/>
<dbReference type="EC" id="1.11.1.10" evidence="2"/>
<dbReference type="InterPro" id="IPR029058">
    <property type="entry name" value="AB_hydrolase_fold"/>
</dbReference>
<name>A0A1L7I6J7_9FLAO</name>
<dbReference type="PRINTS" id="PR00412">
    <property type="entry name" value="EPOXHYDRLASE"/>
</dbReference>
<dbReference type="PANTHER" id="PTHR43433">
    <property type="entry name" value="HYDROLASE, ALPHA/BETA FOLD FAMILY PROTEIN"/>
    <property type="match status" value="1"/>
</dbReference>
<dbReference type="InterPro" id="IPR000073">
    <property type="entry name" value="AB_hydrolase_1"/>
</dbReference>
<comment type="similarity">
    <text evidence="1">Belongs to the AB hydrolase superfamily. Bacterial non-heme haloperoxidase / perhydrolase family.</text>
</comment>
<evidence type="ECO:0000256" key="1">
    <source>
        <dbReference type="ARBA" id="ARBA00038128"/>
    </source>
</evidence>
<dbReference type="EMBL" id="CP016359">
    <property type="protein sequence ID" value="APU69220.1"/>
    <property type="molecule type" value="Genomic_DNA"/>
</dbReference>
<evidence type="ECO:0000313" key="3">
    <source>
        <dbReference type="Proteomes" id="UP000186230"/>
    </source>
</evidence>
<protein>
    <submittedName>
        <fullName evidence="2">Non-heme chloroperoxidase</fullName>
        <ecNumber evidence="2">1.11.1.10</ecNumber>
    </submittedName>
</protein>
<dbReference type="InterPro" id="IPR000639">
    <property type="entry name" value="Epox_hydrolase-like"/>
</dbReference>
<dbReference type="FunFam" id="3.40.50.1820:FF:000205">
    <property type="entry name" value="Non-haem bromoperoxidase BPO-A2"/>
    <property type="match status" value="1"/>
</dbReference>
<dbReference type="InterPro" id="IPR050471">
    <property type="entry name" value="AB_hydrolase"/>
</dbReference>